<evidence type="ECO:0000256" key="2">
    <source>
        <dbReference type="ARBA" id="ARBA00023015"/>
    </source>
</evidence>
<organism evidence="6 7">
    <name type="scientific">Ideonella margarita</name>
    <dbReference type="NCBI Taxonomy" id="2984191"/>
    <lineage>
        <taxon>Bacteria</taxon>
        <taxon>Pseudomonadati</taxon>
        <taxon>Pseudomonadota</taxon>
        <taxon>Betaproteobacteria</taxon>
        <taxon>Burkholderiales</taxon>
        <taxon>Sphaerotilaceae</taxon>
        <taxon>Ideonella</taxon>
    </lineage>
</organism>
<name>A0ABU9C034_9BURK</name>
<accession>A0ABU9C034</accession>
<proteinExistence type="inferred from homology"/>
<dbReference type="InterPro" id="IPR036388">
    <property type="entry name" value="WH-like_DNA-bd_sf"/>
</dbReference>
<dbReference type="Proteomes" id="UP001379945">
    <property type="component" value="Unassembled WGS sequence"/>
</dbReference>
<evidence type="ECO:0000256" key="3">
    <source>
        <dbReference type="ARBA" id="ARBA00023125"/>
    </source>
</evidence>
<comment type="caution">
    <text evidence="6">The sequence shown here is derived from an EMBL/GenBank/DDBJ whole genome shotgun (WGS) entry which is preliminary data.</text>
</comment>
<dbReference type="Pfam" id="PF03466">
    <property type="entry name" value="LysR_substrate"/>
    <property type="match status" value="1"/>
</dbReference>
<dbReference type="EMBL" id="JBBUTI010000001">
    <property type="protein sequence ID" value="MEK8045204.1"/>
    <property type="molecule type" value="Genomic_DNA"/>
</dbReference>
<evidence type="ECO:0000256" key="4">
    <source>
        <dbReference type="ARBA" id="ARBA00023163"/>
    </source>
</evidence>
<reference evidence="6 7" key="1">
    <citation type="submission" date="2024-04" db="EMBL/GenBank/DDBJ databases">
        <title>Novel species of the genus Ideonella isolated from streams.</title>
        <authorList>
            <person name="Lu H."/>
        </authorList>
    </citation>
    <scope>NUCLEOTIDE SEQUENCE [LARGE SCALE GENOMIC DNA]</scope>
    <source>
        <strain evidence="6 7">LYT19W</strain>
    </source>
</reference>
<dbReference type="InterPro" id="IPR058163">
    <property type="entry name" value="LysR-type_TF_proteobact-type"/>
</dbReference>
<dbReference type="Gene3D" id="1.10.10.10">
    <property type="entry name" value="Winged helix-like DNA-binding domain superfamily/Winged helix DNA-binding domain"/>
    <property type="match status" value="1"/>
</dbReference>
<dbReference type="PANTHER" id="PTHR30537">
    <property type="entry name" value="HTH-TYPE TRANSCRIPTIONAL REGULATOR"/>
    <property type="match status" value="1"/>
</dbReference>
<feature type="domain" description="HTH lysR-type" evidence="5">
    <location>
        <begin position="23"/>
        <end position="80"/>
    </location>
</feature>
<dbReference type="PROSITE" id="PS50931">
    <property type="entry name" value="HTH_LYSR"/>
    <property type="match status" value="1"/>
</dbReference>
<dbReference type="SUPFAM" id="SSF46785">
    <property type="entry name" value="Winged helix' DNA-binding domain"/>
    <property type="match status" value="1"/>
</dbReference>
<dbReference type="RefSeq" id="WP_341397348.1">
    <property type="nucleotide sequence ID" value="NZ_JBBUTI010000001.1"/>
</dbReference>
<keyword evidence="7" id="KW-1185">Reference proteome</keyword>
<keyword evidence="4" id="KW-0804">Transcription</keyword>
<dbReference type="InterPro" id="IPR005119">
    <property type="entry name" value="LysR_subst-bd"/>
</dbReference>
<dbReference type="InterPro" id="IPR000847">
    <property type="entry name" value="LysR_HTH_N"/>
</dbReference>
<sequence length="327" mass="34813">MAVLPDHLDPSAAPLTSPALRLPSMDGLRAFEAAVRLGTFERAADELHVTASAVGKRINALEELLGVVLLQRGAKALVPTPIGKEYLQQVRAALGLLAAMPLHRRSAQQRQRVQLCAPPTFARLVLVPALPAFAQAHPDVELEILLSSPFIDSPASDATLEVRHSPLAGAAPERVLMHDHLIPLASPALLAELGPQQPHLHSPEDIARWPLLRTPVEPWAPWFRACGLSWPEPDQGPRLIDLGLTLEAALQAQGVVLARPSLARQALRSGALVPVMGAGQTPLARPDTAYLLSTCADHPLAHATAQWLREACAQAATEGLALVSGKA</sequence>
<dbReference type="SUPFAM" id="SSF53850">
    <property type="entry name" value="Periplasmic binding protein-like II"/>
    <property type="match status" value="1"/>
</dbReference>
<evidence type="ECO:0000256" key="1">
    <source>
        <dbReference type="ARBA" id="ARBA00009437"/>
    </source>
</evidence>
<dbReference type="Pfam" id="PF00126">
    <property type="entry name" value="HTH_1"/>
    <property type="match status" value="1"/>
</dbReference>
<keyword evidence="3" id="KW-0238">DNA-binding</keyword>
<evidence type="ECO:0000313" key="7">
    <source>
        <dbReference type="Proteomes" id="UP001379945"/>
    </source>
</evidence>
<dbReference type="InterPro" id="IPR036390">
    <property type="entry name" value="WH_DNA-bd_sf"/>
</dbReference>
<dbReference type="PANTHER" id="PTHR30537:SF79">
    <property type="entry name" value="TRANSCRIPTIONAL REGULATOR-RELATED"/>
    <property type="match status" value="1"/>
</dbReference>
<gene>
    <name evidence="6" type="ORF">AACH00_02445</name>
</gene>
<comment type="similarity">
    <text evidence="1">Belongs to the LysR transcriptional regulatory family.</text>
</comment>
<protein>
    <submittedName>
        <fullName evidence="6">LysR family transcriptional regulator</fullName>
    </submittedName>
</protein>
<keyword evidence="2" id="KW-0805">Transcription regulation</keyword>
<evidence type="ECO:0000313" key="6">
    <source>
        <dbReference type="EMBL" id="MEK8045204.1"/>
    </source>
</evidence>
<dbReference type="Gene3D" id="3.40.190.10">
    <property type="entry name" value="Periplasmic binding protein-like II"/>
    <property type="match status" value="2"/>
</dbReference>
<evidence type="ECO:0000259" key="5">
    <source>
        <dbReference type="PROSITE" id="PS50931"/>
    </source>
</evidence>